<sequence length="161" mass="17462">MNPGRAGTLTVNLLAAAALIGCASDQARPEPQVHRAPATLRALDPSPRRSAAAAARTFMHLYLRAEVGRAGPRIRRELRALTAGEATRRAVARPRPTNRGFPPPGRLISLRALPVLTAGRWTFEARVVRGGRTEHWELRLRSTAAGPRVHIVLPTSPRSTP</sequence>
<evidence type="ECO:0008006" key="2">
    <source>
        <dbReference type="Google" id="ProtNLM"/>
    </source>
</evidence>
<dbReference type="RefSeq" id="WP_354697312.1">
    <property type="nucleotide sequence ID" value="NZ_CP114014.1"/>
</dbReference>
<gene>
    <name evidence="1" type="ORF">DSM112329_02935</name>
</gene>
<accession>A0AAU7AWR5</accession>
<dbReference type="KEGG" id="parq:DSM112329_02935"/>
<name>A0AAU7AWR5_9ACTN</name>
<dbReference type="EMBL" id="CP114014">
    <property type="protein sequence ID" value="XAY06073.1"/>
    <property type="molecule type" value="Genomic_DNA"/>
</dbReference>
<organism evidence="1">
    <name type="scientific">Paraconexibacter sp. AEG42_29</name>
    <dbReference type="NCBI Taxonomy" id="2997339"/>
    <lineage>
        <taxon>Bacteria</taxon>
        <taxon>Bacillati</taxon>
        <taxon>Actinomycetota</taxon>
        <taxon>Thermoleophilia</taxon>
        <taxon>Solirubrobacterales</taxon>
        <taxon>Paraconexibacteraceae</taxon>
        <taxon>Paraconexibacter</taxon>
    </lineage>
</organism>
<protein>
    <recommendedName>
        <fullName evidence="2">YtkA-like domain-containing protein</fullName>
    </recommendedName>
</protein>
<evidence type="ECO:0000313" key="1">
    <source>
        <dbReference type="EMBL" id="XAY06073.1"/>
    </source>
</evidence>
<reference evidence="1" key="1">
    <citation type="submission" date="2022-12" db="EMBL/GenBank/DDBJ databases">
        <title>Paraconexibacter alkalitolerans sp. nov. and Baekduia alba sp. nov., isolated from soil and emended description of the genera Paraconexibacter (Chun et al., 2020) and Baekduia (An et al., 2020).</title>
        <authorList>
            <person name="Vieira S."/>
            <person name="Huber K.J."/>
            <person name="Geppert A."/>
            <person name="Wolf J."/>
            <person name="Neumann-Schaal M."/>
            <person name="Muesken M."/>
            <person name="Overmann J."/>
        </authorList>
    </citation>
    <scope>NUCLEOTIDE SEQUENCE</scope>
    <source>
        <strain evidence="1">AEG42_29</strain>
    </source>
</reference>
<dbReference type="AlphaFoldDB" id="A0AAU7AWR5"/>
<proteinExistence type="predicted"/>
<dbReference type="PROSITE" id="PS51257">
    <property type="entry name" value="PROKAR_LIPOPROTEIN"/>
    <property type="match status" value="1"/>
</dbReference>